<dbReference type="Proteomes" id="UP001056384">
    <property type="component" value="Chromosome 11"/>
</dbReference>
<dbReference type="InterPro" id="IPR047801">
    <property type="entry name" value="Peptidase_C45"/>
</dbReference>
<gene>
    <name evidence="2" type="ORF">Slin15195_G115940</name>
</gene>
<dbReference type="NCBIfam" id="NF040521">
    <property type="entry name" value="C45_proenzyme"/>
    <property type="match status" value="1"/>
</dbReference>
<keyword evidence="3" id="KW-1185">Reference proteome</keyword>
<evidence type="ECO:0000313" key="3">
    <source>
        <dbReference type="Proteomes" id="UP001056384"/>
    </source>
</evidence>
<dbReference type="EMBL" id="CP099428">
    <property type="protein sequence ID" value="USW58275.1"/>
    <property type="molecule type" value="Genomic_DNA"/>
</dbReference>
<dbReference type="Gene3D" id="3.60.60.10">
    <property type="entry name" value="Penicillin V Acylase, Chain A"/>
    <property type="match status" value="1"/>
</dbReference>
<organism evidence="2 3">
    <name type="scientific">Septoria linicola</name>
    <dbReference type="NCBI Taxonomy" id="215465"/>
    <lineage>
        <taxon>Eukaryota</taxon>
        <taxon>Fungi</taxon>
        <taxon>Dikarya</taxon>
        <taxon>Ascomycota</taxon>
        <taxon>Pezizomycotina</taxon>
        <taxon>Dothideomycetes</taxon>
        <taxon>Dothideomycetidae</taxon>
        <taxon>Mycosphaerellales</taxon>
        <taxon>Mycosphaerellaceae</taxon>
        <taxon>Septoria</taxon>
    </lineage>
</organism>
<dbReference type="Pfam" id="PF03417">
    <property type="entry name" value="AAT"/>
    <property type="match status" value="1"/>
</dbReference>
<evidence type="ECO:0000259" key="1">
    <source>
        <dbReference type="Pfam" id="PF03417"/>
    </source>
</evidence>
<dbReference type="Gene3D" id="1.10.10.2120">
    <property type="match status" value="1"/>
</dbReference>
<proteinExistence type="predicted"/>
<evidence type="ECO:0000313" key="2">
    <source>
        <dbReference type="EMBL" id="USW58275.1"/>
    </source>
</evidence>
<dbReference type="AlphaFoldDB" id="A0A9Q9EPN4"/>
<reference evidence="2" key="1">
    <citation type="submission" date="2022-06" db="EMBL/GenBank/DDBJ databases">
        <title>Complete genome sequences of two strains of the flax pathogen Septoria linicola.</title>
        <authorList>
            <person name="Lapalu N."/>
            <person name="Simon A."/>
            <person name="Demenou B."/>
            <person name="Paumier D."/>
            <person name="Guillot M.-P."/>
            <person name="Gout L."/>
            <person name="Valade R."/>
        </authorList>
    </citation>
    <scope>NUCLEOTIDE SEQUENCE</scope>
    <source>
        <strain evidence="2">SE15195</strain>
    </source>
</reference>
<feature type="domain" description="Peptidase C45 hydrolase" evidence="1">
    <location>
        <begin position="113"/>
        <end position="336"/>
    </location>
</feature>
<dbReference type="PANTHER" id="PTHR34180:SF1">
    <property type="entry name" value="BETA-ALANYL-DOPAMINE_CARCININE HYDROLASE"/>
    <property type="match status" value="1"/>
</dbReference>
<dbReference type="PANTHER" id="PTHR34180">
    <property type="entry name" value="PEPTIDASE C45"/>
    <property type="match status" value="1"/>
</dbReference>
<protein>
    <submittedName>
        <fullName evidence="2">Peptidase C45</fullName>
    </submittedName>
</protein>
<dbReference type="InterPro" id="IPR005079">
    <property type="entry name" value="Peptidase_C45_hydrolase"/>
</dbReference>
<sequence length="354" mass="39013">MLQIECSGSPREAGRLGAFIGFTHGQKAKEHISRSIAFYTWQFQDSAKLSWAEVRKLASLFEPTIRDKWPAYHEEMQGIAEGAGLDLEDIIAINVRTEITFGLFSDGCTALSWRTSGNSWLAQNWDWNPRQQENLVQLSIEQAGKPTIKMMTEAGLIGKIGLNSAGVGVCLNAIKAKGMDPMRLPCHLGLRMVLESTSRDDAVQKLESVGIASACHMLVADASGGIGLEWSASGLQKVLMNQEQQIFHSNHFLIQHQEEDTNWLADSNFRVARIEELAKEVRGQPTADDLYGIFKDTSNWPGAICRSAKGENTSQTLFNIVMDLEARRASVTVGRPVEPAESFDLSFAGGEARL</sequence>
<name>A0A9Q9EPN4_9PEZI</name>
<dbReference type="InterPro" id="IPR047794">
    <property type="entry name" value="C45_proenzyme-like"/>
</dbReference>
<accession>A0A9Q9EPN4</accession>